<proteinExistence type="predicted"/>
<organism evidence="1 2">
    <name type="scientific">Lentzea roselyniae</name>
    <dbReference type="NCBI Taxonomy" id="531940"/>
    <lineage>
        <taxon>Bacteria</taxon>
        <taxon>Bacillati</taxon>
        <taxon>Actinomycetota</taxon>
        <taxon>Actinomycetes</taxon>
        <taxon>Pseudonocardiales</taxon>
        <taxon>Pseudonocardiaceae</taxon>
        <taxon>Lentzea</taxon>
    </lineage>
</organism>
<evidence type="ECO:0000313" key="2">
    <source>
        <dbReference type="Proteomes" id="UP001500711"/>
    </source>
</evidence>
<gene>
    <name evidence="1" type="ORF">GCM10022267_89210</name>
</gene>
<accession>A0ABP7CH68</accession>
<evidence type="ECO:0000313" key="1">
    <source>
        <dbReference type="EMBL" id="GAA3688594.1"/>
    </source>
</evidence>
<dbReference type="Proteomes" id="UP001500711">
    <property type="component" value="Unassembled WGS sequence"/>
</dbReference>
<comment type="caution">
    <text evidence="1">The sequence shown here is derived from an EMBL/GenBank/DDBJ whole genome shotgun (WGS) entry which is preliminary data.</text>
</comment>
<protein>
    <submittedName>
        <fullName evidence="1">Uncharacterized protein</fullName>
    </submittedName>
</protein>
<keyword evidence="2" id="KW-1185">Reference proteome</keyword>
<name>A0ABP7CH68_9PSEU</name>
<dbReference type="EMBL" id="BAABBE010000071">
    <property type="protein sequence ID" value="GAA3688594.1"/>
    <property type="molecule type" value="Genomic_DNA"/>
</dbReference>
<sequence length="84" mass="9160">MVSRSSWLNVDRVPGRFPGVDLLALDRGPQRLGMDPELLGDPLDRTGRGRRVRQASTGILVARSRSSSGYFFGGAHPSVRIIQA</sequence>
<reference evidence="2" key="1">
    <citation type="journal article" date="2019" name="Int. J. Syst. Evol. Microbiol.">
        <title>The Global Catalogue of Microorganisms (GCM) 10K type strain sequencing project: providing services to taxonomists for standard genome sequencing and annotation.</title>
        <authorList>
            <consortium name="The Broad Institute Genomics Platform"/>
            <consortium name="The Broad Institute Genome Sequencing Center for Infectious Disease"/>
            <person name="Wu L."/>
            <person name="Ma J."/>
        </authorList>
    </citation>
    <scope>NUCLEOTIDE SEQUENCE [LARGE SCALE GENOMIC DNA]</scope>
    <source>
        <strain evidence="2">JCM 17494</strain>
    </source>
</reference>